<dbReference type="Proteomes" id="UP000051645">
    <property type="component" value="Unassembled WGS sequence"/>
</dbReference>
<feature type="domain" description="ATP-grasp" evidence="18">
    <location>
        <begin position="133"/>
        <end position="327"/>
    </location>
</feature>
<dbReference type="InterPro" id="IPR033937">
    <property type="entry name" value="MGS_CPS_CarB"/>
</dbReference>
<comment type="cofactor">
    <cofactor evidence="2">
        <name>Mg(2+)</name>
        <dbReference type="ChEBI" id="CHEBI:18420"/>
    </cofactor>
</comment>
<evidence type="ECO:0000256" key="5">
    <source>
        <dbReference type="ARBA" id="ARBA00022571"/>
    </source>
</evidence>
<dbReference type="InterPro" id="IPR006275">
    <property type="entry name" value="CPSase_lsu"/>
</dbReference>
<dbReference type="EMBL" id="JQAT01000001">
    <property type="protein sequence ID" value="KRN29474.1"/>
    <property type="molecule type" value="Genomic_DNA"/>
</dbReference>
<keyword evidence="22" id="KW-1185">Reference proteome</keyword>
<dbReference type="UniPathway" id="UPA00070">
    <property type="reaction ID" value="UER00115"/>
</dbReference>
<comment type="pathway">
    <text evidence="3">Amino-acid biosynthesis; L-arginine biosynthesis; carbamoyl phosphate from bicarbonate: step 1/1.</text>
</comment>
<comment type="similarity">
    <text evidence="4">Belongs to the CarB family.</text>
</comment>
<evidence type="ECO:0000256" key="8">
    <source>
        <dbReference type="ARBA" id="ARBA00022723"/>
    </source>
</evidence>
<comment type="catalytic activity">
    <reaction evidence="15">
        <text>hydrogencarbonate + NH4(+) + 2 ATP = carbamoyl phosphate + 2 ADP + phosphate + 2 H(+)</text>
        <dbReference type="Rhea" id="RHEA:18029"/>
        <dbReference type="ChEBI" id="CHEBI:15378"/>
        <dbReference type="ChEBI" id="CHEBI:17544"/>
        <dbReference type="ChEBI" id="CHEBI:28938"/>
        <dbReference type="ChEBI" id="CHEBI:30616"/>
        <dbReference type="ChEBI" id="CHEBI:43474"/>
        <dbReference type="ChEBI" id="CHEBI:58228"/>
        <dbReference type="ChEBI" id="CHEBI:456216"/>
        <dbReference type="EC" id="6.3.4.16"/>
    </reaction>
</comment>
<evidence type="ECO:0000256" key="1">
    <source>
        <dbReference type="ARBA" id="ARBA00001936"/>
    </source>
</evidence>
<name>A0A0R2G9H4_9LACO</name>
<dbReference type="Gene3D" id="3.30.1490.20">
    <property type="entry name" value="ATP-grasp fold, A domain"/>
    <property type="match status" value="1"/>
</dbReference>
<keyword evidence="12" id="KW-0460">Magnesium</keyword>
<dbReference type="GO" id="GO:0046872">
    <property type="term" value="F:metal ion binding"/>
    <property type="evidence" value="ECO:0007669"/>
    <property type="project" value="UniProtKB-KW"/>
</dbReference>
<keyword evidence="8" id="KW-0479">Metal-binding</keyword>
<dbReference type="SUPFAM" id="SSF48108">
    <property type="entry name" value="Carbamoyl phosphate synthetase, large subunit connection domain"/>
    <property type="match status" value="1"/>
</dbReference>
<comment type="caution">
    <text evidence="21">The sequence shown here is derived from an EMBL/GenBank/DDBJ whole genome shotgun (WGS) entry which is preliminary data.</text>
</comment>
<dbReference type="PROSITE" id="PS50975">
    <property type="entry name" value="ATP_GRASP"/>
    <property type="match status" value="2"/>
</dbReference>
<evidence type="ECO:0000256" key="11">
    <source>
        <dbReference type="ARBA" id="ARBA00022840"/>
    </source>
</evidence>
<evidence type="ECO:0000256" key="17">
    <source>
        <dbReference type="PROSITE-ProRule" id="PRU00409"/>
    </source>
</evidence>
<dbReference type="Gene3D" id="3.30.470.20">
    <property type="entry name" value="ATP-grasp fold, B domain"/>
    <property type="match status" value="2"/>
</dbReference>
<dbReference type="NCBIfam" id="NF009455">
    <property type="entry name" value="PRK12815.1"/>
    <property type="match status" value="1"/>
</dbReference>
<keyword evidence="9" id="KW-0677">Repeat</keyword>
<dbReference type="InterPro" id="IPR005480">
    <property type="entry name" value="CPSase_lsu_oligo"/>
</dbReference>
<evidence type="ECO:0000256" key="6">
    <source>
        <dbReference type="ARBA" id="ARBA00022598"/>
    </source>
</evidence>
<dbReference type="PANTHER" id="PTHR11405">
    <property type="entry name" value="CARBAMOYLTRANSFERASE FAMILY MEMBER"/>
    <property type="match status" value="1"/>
</dbReference>
<dbReference type="EMBL" id="JQAZ01000001">
    <property type="protein sequence ID" value="KRN33996.1"/>
    <property type="molecule type" value="Genomic_DNA"/>
</dbReference>
<reference evidence="22 23" key="1">
    <citation type="journal article" date="2015" name="Genome Announc.">
        <title>Expanding the biotechnology potential of lactobacilli through comparative genomics of 213 strains and associated genera.</title>
        <authorList>
            <person name="Sun Z."/>
            <person name="Harris H.M."/>
            <person name="McCann A."/>
            <person name="Guo C."/>
            <person name="Argimon S."/>
            <person name="Zhang W."/>
            <person name="Yang X."/>
            <person name="Jeffery I.B."/>
            <person name="Cooney J.C."/>
            <person name="Kagawa T.F."/>
            <person name="Liu W."/>
            <person name="Song Y."/>
            <person name="Salvetti E."/>
            <person name="Wrobel A."/>
            <person name="Rasinkangas P."/>
            <person name="Parkhill J."/>
            <person name="Rea M.C."/>
            <person name="O'Sullivan O."/>
            <person name="Ritari J."/>
            <person name="Douillard F.P."/>
            <person name="Paul Ross R."/>
            <person name="Yang R."/>
            <person name="Briner A.E."/>
            <person name="Felis G.E."/>
            <person name="de Vos W.M."/>
            <person name="Barrangou R."/>
            <person name="Klaenhammer T.R."/>
            <person name="Caufield P.W."/>
            <person name="Cui Y."/>
            <person name="Zhang H."/>
            <person name="O'Toole P.W."/>
        </authorList>
    </citation>
    <scope>NUCLEOTIDE SEQUENCE [LARGE SCALE GENOMIC DNA]</scope>
    <source>
        <strain evidence="20 23">ATCC BAA-66</strain>
        <strain evidence="21 22">DSM 13344</strain>
    </source>
</reference>
<dbReference type="InterPro" id="IPR013815">
    <property type="entry name" value="ATP_grasp_subdomain_1"/>
</dbReference>
<dbReference type="PROSITE" id="PS00866">
    <property type="entry name" value="CPSASE_1"/>
    <property type="match status" value="1"/>
</dbReference>
<dbReference type="PATRIC" id="fig|81857.3.peg.364"/>
<dbReference type="InterPro" id="IPR005479">
    <property type="entry name" value="CPAse_ATP-bd"/>
</dbReference>
<dbReference type="PROSITE" id="PS51855">
    <property type="entry name" value="MGS"/>
    <property type="match status" value="1"/>
</dbReference>
<dbReference type="Gene3D" id="1.10.1030.10">
    <property type="entry name" value="Carbamoyl-phosphate synthetase, large subunit oligomerisation domain"/>
    <property type="match status" value="1"/>
</dbReference>
<evidence type="ECO:0000313" key="21">
    <source>
        <dbReference type="EMBL" id="KRN33996.1"/>
    </source>
</evidence>
<dbReference type="OrthoDB" id="9804197at2"/>
<dbReference type="InterPro" id="IPR058047">
    <property type="entry name" value="CPSase_preATP-grasp"/>
</dbReference>
<evidence type="ECO:0000256" key="12">
    <source>
        <dbReference type="ARBA" id="ARBA00022842"/>
    </source>
</evidence>
<accession>A0A0R2G9H4</accession>
<keyword evidence="5" id="KW-0055">Arginine biosynthesis</keyword>
<feature type="domain" description="MGS-like" evidence="19">
    <location>
        <begin position="931"/>
        <end position="1059"/>
    </location>
</feature>
<dbReference type="AlphaFoldDB" id="A0A0R2G9H4"/>
<dbReference type="GO" id="GO:0005737">
    <property type="term" value="C:cytoplasm"/>
    <property type="evidence" value="ECO:0007669"/>
    <property type="project" value="TreeGrafter"/>
</dbReference>
<dbReference type="InterPro" id="IPR036897">
    <property type="entry name" value="CarbamoylP_synth_lsu_oligo_sf"/>
</dbReference>
<dbReference type="GO" id="GO:0006526">
    <property type="term" value="P:L-arginine biosynthetic process"/>
    <property type="evidence" value="ECO:0007669"/>
    <property type="project" value="UniProtKB-KW"/>
</dbReference>
<dbReference type="SUPFAM" id="SSF52440">
    <property type="entry name" value="PreATP-grasp domain"/>
    <property type="match status" value="2"/>
</dbReference>
<dbReference type="GO" id="GO:0004088">
    <property type="term" value="F:carbamoyl-phosphate synthase (glutamine-hydrolyzing) activity"/>
    <property type="evidence" value="ECO:0007669"/>
    <property type="project" value="UniProtKB-EC"/>
</dbReference>
<keyword evidence="7" id="KW-0028">Amino-acid biosynthesis</keyword>
<keyword evidence="11 17" id="KW-0067">ATP-binding</keyword>
<keyword evidence="6" id="KW-0436">Ligase</keyword>
<feature type="domain" description="ATP-grasp" evidence="18">
    <location>
        <begin position="671"/>
        <end position="862"/>
    </location>
</feature>
<dbReference type="SUPFAM" id="SSF52335">
    <property type="entry name" value="Methylglyoxal synthase-like"/>
    <property type="match status" value="1"/>
</dbReference>
<dbReference type="Pfam" id="PF25596">
    <property type="entry name" value="CPSase_L_D1"/>
    <property type="match status" value="2"/>
</dbReference>
<dbReference type="STRING" id="81857.IV38_GL000359"/>
<keyword evidence="14" id="KW-0464">Manganese</keyword>
<dbReference type="NCBIfam" id="TIGR01369">
    <property type="entry name" value="CPSaseII_lrg"/>
    <property type="match status" value="1"/>
</dbReference>
<dbReference type="RefSeq" id="WP_057768603.1">
    <property type="nucleotide sequence ID" value="NZ_JQAT01000001.1"/>
</dbReference>
<dbReference type="Pfam" id="PF02786">
    <property type="entry name" value="CPSase_L_D2"/>
    <property type="match status" value="2"/>
</dbReference>
<protein>
    <submittedName>
        <fullName evidence="21">Carbamoylphosphate synthase large subunit</fullName>
    </submittedName>
</protein>
<keyword evidence="13" id="KW-0665">Pyrimidine biosynthesis</keyword>
<evidence type="ECO:0000256" key="3">
    <source>
        <dbReference type="ARBA" id="ARBA00005077"/>
    </source>
</evidence>
<evidence type="ECO:0000256" key="15">
    <source>
        <dbReference type="ARBA" id="ARBA00047359"/>
    </source>
</evidence>
<dbReference type="InterPro" id="IPR016185">
    <property type="entry name" value="PreATP-grasp_dom_sf"/>
</dbReference>
<dbReference type="SUPFAM" id="SSF56059">
    <property type="entry name" value="Glutathione synthetase ATP-binding domain-like"/>
    <property type="match status" value="2"/>
</dbReference>
<dbReference type="NCBIfam" id="NF003671">
    <property type="entry name" value="PRK05294.1"/>
    <property type="match status" value="1"/>
</dbReference>
<evidence type="ECO:0000256" key="16">
    <source>
        <dbReference type="ARBA" id="ARBA00048816"/>
    </source>
</evidence>
<evidence type="ECO:0000256" key="14">
    <source>
        <dbReference type="ARBA" id="ARBA00023211"/>
    </source>
</evidence>
<dbReference type="Pfam" id="PF02787">
    <property type="entry name" value="CPSase_L_D3"/>
    <property type="match status" value="1"/>
</dbReference>
<dbReference type="GO" id="GO:0005524">
    <property type="term" value="F:ATP binding"/>
    <property type="evidence" value="ECO:0007669"/>
    <property type="project" value="UniProtKB-UniRule"/>
</dbReference>
<dbReference type="Gene3D" id="3.40.50.1380">
    <property type="entry name" value="Methylglyoxal synthase-like domain"/>
    <property type="match status" value="1"/>
</dbReference>
<dbReference type="GO" id="GO:0004087">
    <property type="term" value="F:carbamoyl-phosphate synthase (ammonia) activity"/>
    <property type="evidence" value="ECO:0007669"/>
    <property type="project" value="UniProtKB-EC"/>
</dbReference>
<dbReference type="FunFam" id="1.10.1030.10:FF:000002">
    <property type="entry name" value="Carbamoyl-phosphate synthase large chain"/>
    <property type="match status" value="1"/>
</dbReference>
<comment type="cofactor">
    <cofactor evidence="1">
        <name>Mn(2+)</name>
        <dbReference type="ChEBI" id="CHEBI:29035"/>
    </cofactor>
</comment>
<evidence type="ECO:0000256" key="7">
    <source>
        <dbReference type="ARBA" id="ARBA00022605"/>
    </source>
</evidence>
<evidence type="ECO:0000259" key="18">
    <source>
        <dbReference type="PROSITE" id="PS50975"/>
    </source>
</evidence>
<keyword evidence="10 17" id="KW-0547">Nucleotide-binding</keyword>
<dbReference type="SMART" id="SM00851">
    <property type="entry name" value="MGS"/>
    <property type="match status" value="1"/>
</dbReference>
<dbReference type="FunFam" id="3.30.470.20:FF:000001">
    <property type="entry name" value="Carbamoyl-phosphate synthase large chain"/>
    <property type="match status" value="1"/>
</dbReference>
<dbReference type="PANTHER" id="PTHR11405:SF53">
    <property type="entry name" value="CARBAMOYL-PHOSPHATE SYNTHASE [AMMONIA], MITOCHONDRIAL"/>
    <property type="match status" value="1"/>
</dbReference>
<evidence type="ECO:0000313" key="22">
    <source>
        <dbReference type="Proteomes" id="UP000051645"/>
    </source>
</evidence>
<dbReference type="PRINTS" id="PR00098">
    <property type="entry name" value="CPSASE"/>
</dbReference>
<dbReference type="FunFam" id="3.30.470.20:FF:000026">
    <property type="entry name" value="Carbamoyl-phosphate synthase large chain"/>
    <property type="match status" value="1"/>
</dbReference>
<comment type="catalytic activity">
    <reaction evidence="16">
        <text>hydrogencarbonate + L-glutamine + 2 ATP + H2O = carbamoyl phosphate + L-glutamate + 2 ADP + phosphate + 2 H(+)</text>
        <dbReference type="Rhea" id="RHEA:18633"/>
        <dbReference type="ChEBI" id="CHEBI:15377"/>
        <dbReference type="ChEBI" id="CHEBI:15378"/>
        <dbReference type="ChEBI" id="CHEBI:17544"/>
        <dbReference type="ChEBI" id="CHEBI:29985"/>
        <dbReference type="ChEBI" id="CHEBI:30616"/>
        <dbReference type="ChEBI" id="CHEBI:43474"/>
        <dbReference type="ChEBI" id="CHEBI:58228"/>
        <dbReference type="ChEBI" id="CHEBI:58359"/>
        <dbReference type="ChEBI" id="CHEBI:456216"/>
        <dbReference type="EC" id="6.3.5.5"/>
    </reaction>
</comment>
<dbReference type="FunFam" id="3.40.50.20:FF:000001">
    <property type="entry name" value="Carbamoyl-phosphate synthase large chain"/>
    <property type="match status" value="2"/>
</dbReference>
<evidence type="ECO:0000256" key="10">
    <source>
        <dbReference type="ARBA" id="ARBA00022741"/>
    </source>
</evidence>
<dbReference type="Pfam" id="PF02142">
    <property type="entry name" value="MGS"/>
    <property type="match status" value="1"/>
</dbReference>
<evidence type="ECO:0000313" key="20">
    <source>
        <dbReference type="EMBL" id="KRN29474.1"/>
    </source>
</evidence>
<dbReference type="CDD" id="cd01424">
    <property type="entry name" value="MGS_CPS_II"/>
    <property type="match status" value="1"/>
</dbReference>
<proteinExistence type="inferred from homology"/>
<dbReference type="SMART" id="SM01096">
    <property type="entry name" value="CPSase_L_D3"/>
    <property type="match status" value="1"/>
</dbReference>
<evidence type="ECO:0000256" key="9">
    <source>
        <dbReference type="ARBA" id="ARBA00022737"/>
    </source>
</evidence>
<sequence length="1059" mass="117002">MAKRHDLHKILILGSGPITIGQAAEFDYAATQACQALHEEGYETVLVNSDPDTIMTDPGVADRTYVEPLTFEFIAQILRKELPDAILPTMGGQNGLNLTMELANSGILEELQIELLGTNLAAMSQTEDHELFKNLMHKLQQPLPASRSLHNLKEAFQFAQQIGYPVIIRPAATTGGLGGGIAHNKKELQPLVRSALKQSPIKQVLLEDSIAGQKEIEFEVMRDHLDNALVVCEMENFDPVGIHAGDSIVFAPTQTLSDRETQRLRDASLQIVRALKIEGDCSIHFAIDPKTGNYEILAVNPRVSRSSALASKATGYPVATVATKAAIGMALDEIPMPLTDKTSAAFEPSLDYVACKLPRWPFDQFARANRHLGPQMKAIGEVMAVGRDVEEALLKAIRSLELGPDIFHPDRIEKASDGQIIEQLIHPQDDRLFYLFEALRRGYQPDELSELTKIDFFFLDKMAHLVAIEQDLKAHPDDHDTLWEAKRNGFSDRAIAYWWHEQPDAVRQFRISEQIKPVYKGIDLSAGEFPPETPYYYSTYEMENESQPSDLPAVIVLGSGPTRIGQGIGFDYTTVHCLRAIQKAGYAAIVINNNPEMVSTDFAVVNKLYFEPLTVEDVLNVVELEQPAGVIVQFGGQTAQQLAAPLAKHGVKILGTPVTAQKMIRNRDAFSKIIRQLQLLQPDEQIATSVEAAEAVADKMQYPVLVRRPDDRLGDQALMIAYQKEELHGYLSDHYQVAADKPVLITQYVTGKEYEMDAISDSQNVMVPGILEHIEKAGVHSGDSMAVYPPQGLSTDMQEQLTKDTQKLAVALHCQGMLNVKWIVHDQQAAVIAVNLNASRTVPFLSKVTHLPLTQIATQVILGASLLELTKVEDVKPHSVGVHVKAPVFSFTKLAKVDSMLGPEMKSTGEVMGSDLELDKALYKAFEAAHLHLPRFGNILFTVADPDKKRARSLADRFHEIGYQIYATAGTAQYFQKHGVPVHIVRKTHEATPNILTAIRDGQVQGVINTMHEDGTTTSAGFRIREAAVQAGVPLLTSLETTDALLRVMEERSFATRPL</sequence>
<evidence type="ECO:0000256" key="2">
    <source>
        <dbReference type="ARBA" id="ARBA00001946"/>
    </source>
</evidence>
<evidence type="ECO:0000259" key="19">
    <source>
        <dbReference type="PROSITE" id="PS51855"/>
    </source>
</evidence>
<organism evidence="21 22">
    <name type="scientific">Lactobacillus selangorensis</name>
    <dbReference type="NCBI Taxonomy" id="81857"/>
    <lineage>
        <taxon>Bacteria</taxon>
        <taxon>Bacillati</taxon>
        <taxon>Bacillota</taxon>
        <taxon>Bacilli</taxon>
        <taxon>Lactobacillales</taxon>
        <taxon>Lactobacillaceae</taxon>
        <taxon>Lactobacillus</taxon>
    </lineage>
</organism>
<evidence type="ECO:0000256" key="13">
    <source>
        <dbReference type="ARBA" id="ARBA00022975"/>
    </source>
</evidence>
<dbReference type="InterPro" id="IPR011607">
    <property type="entry name" value="MGS-like_dom"/>
</dbReference>
<dbReference type="Gene3D" id="3.40.50.20">
    <property type="match status" value="2"/>
</dbReference>
<dbReference type="InterPro" id="IPR011761">
    <property type="entry name" value="ATP-grasp"/>
</dbReference>
<evidence type="ECO:0000256" key="4">
    <source>
        <dbReference type="ARBA" id="ARBA00009799"/>
    </source>
</evidence>
<dbReference type="GO" id="GO:0006541">
    <property type="term" value="P:glutamine metabolic process"/>
    <property type="evidence" value="ECO:0007669"/>
    <property type="project" value="TreeGrafter"/>
</dbReference>
<gene>
    <name evidence="20" type="ORF">IV38_GL000359</name>
    <name evidence="21" type="ORF">IV40_GL000309</name>
</gene>
<dbReference type="GO" id="GO:0044205">
    <property type="term" value="P:'de novo' UMP biosynthetic process"/>
    <property type="evidence" value="ECO:0007669"/>
    <property type="project" value="UniProtKB-UniPathway"/>
</dbReference>
<dbReference type="InterPro" id="IPR036914">
    <property type="entry name" value="MGS-like_dom_sf"/>
</dbReference>
<dbReference type="InterPro" id="IPR005483">
    <property type="entry name" value="CPSase_dom"/>
</dbReference>
<dbReference type="Proteomes" id="UP000051751">
    <property type="component" value="Unassembled WGS sequence"/>
</dbReference>
<evidence type="ECO:0000313" key="23">
    <source>
        <dbReference type="Proteomes" id="UP000051751"/>
    </source>
</evidence>